<sequence length="233" mass="24413">MLAVSAAAVSAVAVSGCSHQDTVHGASAAKTTQAAEALPPQPSLPATPPMPSASAAATTAPSAAGQVKGGVHTGDLRTFFLPAPQHALPYGDPDGDRLDPVDVGDTTDRAVAVARLKQYHYAEGFGRTYSLPGDHLTVTIRLARFGSPALAAGYFGRLHYTGSAIRPLTLHEPFPVTAQQTVPGAPYRELFATTCQGDVQMMVRVVSTTNAMPARKQLTSLLEAQYQRLRTGH</sequence>
<feature type="compositionally biased region" description="Low complexity" evidence="1">
    <location>
        <begin position="26"/>
        <end position="38"/>
    </location>
</feature>
<comment type="caution">
    <text evidence="2">The sequence shown here is derived from an EMBL/GenBank/DDBJ whole genome shotgun (WGS) entry which is preliminary data.</text>
</comment>
<reference evidence="2 3" key="1">
    <citation type="submission" date="2021-08" db="EMBL/GenBank/DDBJ databases">
        <title>WGS of actinomycetes from Thailand.</title>
        <authorList>
            <person name="Thawai C."/>
        </authorList>
    </citation>
    <scope>NUCLEOTIDE SEQUENCE [LARGE SCALE GENOMIC DNA]</scope>
    <source>
        <strain evidence="2 3">PLK6-54</strain>
    </source>
</reference>
<proteinExistence type="predicted"/>
<feature type="compositionally biased region" description="Low complexity" evidence="1">
    <location>
        <begin position="52"/>
        <end position="64"/>
    </location>
</feature>
<evidence type="ECO:0000313" key="3">
    <source>
        <dbReference type="Proteomes" id="UP000778578"/>
    </source>
</evidence>
<name>A0ABS7QGX0_9ACTN</name>
<gene>
    <name evidence="2" type="ORF">K7862_32975</name>
</gene>
<organism evidence="2 3">
    <name type="scientific">Actinacidiphila acidipaludis</name>
    <dbReference type="NCBI Taxonomy" id="2873382"/>
    <lineage>
        <taxon>Bacteria</taxon>
        <taxon>Bacillati</taxon>
        <taxon>Actinomycetota</taxon>
        <taxon>Actinomycetes</taxon>
        <taxon>Kitasatosporales</taxon>
        <taxon>Streptomycetaceae</taxon>
        <taxon>Actinacidiphila</taxon>
    </lineage>
</organism>
<evidence type="ECO:0000313" key="2">
    <source>
        <dbReference type="EMBL" id="MBY8882416.1"/>
    </source>
</evidence>
<dbReference type="RefSeq" id="WP_222968707.1">
    <property type="nucleotide sequence ID" value="NZ_JAINZZ010000072.1"/>
</dbReference>
<feature type="compositionally biased region" description="Pro residues" evidence="1">
    <location>
        <begin position="39"/>
        <end position="51"/>
    </location>
</feature>
<keyword evidence="3" id="KW-1185">Reference proteome</keyword>
<accession>A0ABS7QGX0</accession>
<protein>
    <recommendedName>
        <fullName evidence="4">Lipoprotein</fullName>
    </recommendedName>
</protein>
<dbReference type="Proteomes" id="UP000778578">
    <property type="component" value="Unassembled WGS sequence"/>
</dbReference>
<evidence type="ECO:0000256" key="1">
    <source>
        <dbReference type="SAM" id="MobiDB-lite"/>
    </source>
</evidence>
<dbReference type="EMBL" id="JAINZZ010000072">
    <property type="protein sequence ID" value="MBY8882416.1"/>
    <property type="molecule type" value="Genomic_DNA"/>
</dbReference>
<evidence type="ECO:0008006" key="4">
    <source>
        <dbReference type="Google" id="ProtNLM"/>
    </source>
</evidence>
<feature type="region of interest" description="Disordered" evidence="1">
    <location>
        <begin position="25"/>
        <end position="68"/>
    </location>
</feature>